<proteinExistence type="predicted"/>
<organism evidence="3 4">
    <name type="scientific">Gonium pectorale</name>
    <name type="common">Green alga</name>
    <dbReference type="NCBI Taxonomy" id="33097"/>
    <lineage>
        <taxon>Eukaryota</taxon>
        <taxon>Viridiplantae</taxon>
        <taxon>Chlorophyta</taxon>
        <taxon>core chlorophytes</taxon>
        <taxon>Chlorophyceae</taxon>
        <taxon>CS clade</taxon>
        <taxon>Chlamydomonadales</taxon>
        <taxon>Volvocaceae</taxon>
        <taxon>Gonium</taxon>
    </lineage>
</organism>
<dbReference type="OrthoDB" id="539213at2759"/>
<dbReference type="Proteomes" id="UP000075714">
    <property type="component" value="Unassembled WGS sequence"/>
</dbReference>
<dbReference type="InterPro" id="IPR036770">
    <property type="entry name" value="Ankyrin_rpt-contain_sf"/>
</dbReference>
<dbReference type="Gene3D" id="1.25.40.10">
    <property type="entry name" value="Tetratricopeptide repeat domain"/>
    <property type="match status" value="1"/>
</dbReference>
<reference evidence="4" key="1">
    <citation type="journal article" date="2016" name="Nat. Commun.">
        <title>The Gonium pectorale genome demonstrates co-option of cell cycle regulation during the evolution of multicellularity.</title>
        <authorList>
            <person name="Hanschen E.R."/>
            <person name="Marriage T.N."/>
            <person name="Ferris P.J."/>
            <person name="Hamaji T."/>
            <person name="Toyoda A."/>
            <person name="Fujiyama A."/>
            <person name="Neme R."/>
            <person name="Noguchi H."/>
            <person name="Minakuchi Y."/>
            <person name="Suzuki M."/>
            <person name="Kawai-Toyooka H."/>
            <person name="Smith D.R."/>
            <person name="Sparks H."/>
            <person name="Anderson J."/>
            <person name="Bakaric R."/>
            <person name="Luria V."/>
            <person name="Karger A."/>
            <person name="Kirschner M.W."/>
            <person name="Durand P.M."/>
            <person name="Michod R.E."/>
            <person name="Nozaki H."/>
            <person name="Olson B.J."/>
        </authorList>
    </citation>
    <scope>NUCLEOTIDE SEQUENCE [LARGE SCALE GENOMIC DNA]</scope>
    <source>
        <strain evidence="4">NIES-2863</strain>
    </source>
</reference>
<dbReference type="SUPFAM" id="SSF48403">
    <property type="entry name" value="Ankyrin repeat"/>
    <property type="match status" value="1"/>
</dbReference>
<protein>
    <submittedName>
        <fullName evidence="3">Uncharacterized protein</fullName>
    </submittedName>
</protein>
<evidence type="ECO:0000256" key="1">
    <source>
        <dbReference type="PROSITE-ProRule" id="PRU00023"/>
    </source>
</evidence>
<dbReference type="SMART" id="SM00248">
    <property type="entry name" value="ANK"/>
    <property type="match status" value="1"/>
</dbReference>
<dbReference type="AlphaFoldDB" id="A0A150FY24"/>
<dbReference type="PROSITE" id="PS50088">
    <property type="entry name" value="ANK_REPEAT"/>
    <property type="match status" value="1"/>
</dbReference>
<evidence type="ECO:0000313" key="4">
    <source>
        <dbReference type="Proteomes" id="UP000075714"/>
    </source>
</evidence>
<keyword evidence="4" id="KW-1185">Reference proteome</keyword>
<evidence type="ECO:0000256" key="2">
    <source>
        <dbReference type="SAM" id="MobiDB-lite"/>
    </source>
</evidence>
<dbReference type="EMBL" id="LSYV01000138">
    <property type="protein sequence ID" value="KXZ42524.1"/>
    <property type="molecule type" value="Genomic_DNA"/>
</dbReference>
<keyword evidence="1" id="KW-0040">ANK repeat</keyword>
<accession>A0A150FY24</accession>
<gene>
    <name evidence="3" type="ORF">GPECTOR_138g655</name>
</gene>
<name>A0A150FY24_GONPE</name>
<dbReference type="InterPro" id="IPR002110">
    <property type="entry name" value="Ankyrin_rpt"/>
</dbReference>
<dbReference type="Pfam" id="PF13374">
    <property type="entry name" value="TPR_10"/>
    <property type="match status" value="1"/>
</dbReference>
<dbReference type="Gene3D" id="1.25.40.20">
    <property type="entry name" value="Ankyrin repeat-containing domain"/>
    <property type="match status" value="1"/>
</dbReference>
<sequence length="203" mass="21241">MADELGLLDELEEPCRAIIAQQEARTAADSSGGRAPHTPPLHDDGGDAADNDNVLLAARAYATLAAIHTNRGQLHEAEEEASRCVELTRSVLGDDHKDTAASAAGLQAVQAARTVVAAAAERPDLQPRNPKTREEVALLAELARDDAFNPVRIATLLADPALNPNIQDEDGSTPLMLACVGGQPHIVDALLKAGADVNTANKV</sequence>
<dbReference type="Pfam" id="PF00023">
    <property type="entry name" value="Ank"/>
    <property type="match status" value="1"/>
</dbReference>
<feature type="region of interest" description="Disordered" evidence="2">
    <location>
        <begin position="22"/>
        <end position="50"/>
    </location>
</feature>
<dbReference type="InterPro" id="IPR011990">
    <property type="entry name" value="TPR-like_helical_dom_sf"/>
</dbReference>
<dbReference type="PROSITE" id="PS50297">
    <property type="entry name" value="ANK_REP_REGION"/>
    <property type="match status" value="1"/>
</dbReference>
<evidence type="ECO:0000313" key="3">
    <source>
        <dbReference type="EMBL" id="KXZ42524.1"/>
    </source>
</evidence>
<comment type="caution">
    <text evidence="3">The sequence shown here is derived from an EMBL/GenBank/DDBJ whole genome shotgun (WGS) entry which is preliminary data.</text>
</comment>
<feature type="repeat" description="ANK" evidence="1">
    <location>
        <begin position="170"/>
        <end position="202"/>
    </location>
</feature>